<accession>A0A2N7RXL3</accession>
<name>A0A2N7RXL3_9MICC</name>
<evidence type="ECO:0000259" key="2">
    <source>
        <dbReference type="Pfam" id="PF13472"/>
    </source>
</evidence>
<feature type="domain" description="SGNH hydrolase-type esterase" evidence="2">
    <location>
        <begin position="7"/>
        <end position="182"/>
    </location>
</feature>
<protein>
    <submittedName>
        <fullName evidence="3">SGNH/GDSL hydrolase family protein</fullName>
    </submittedName>
</protein>
<feature type="region of interest" description="Disordered" evidence="1">
    <location>
        <begin position="257"/>
        <end position="279"/>
    </location>
</feature>
<dbReference type="Proteomes" id="UP000235739">
    <property type="component" value="Unassembled WGS sequence"/>
</dbReference>
<proteinExistence type="predicted"/>
<dbReference type="InterPro" id="IPR053140">
    <property type="entry name" value="GDSL_Rv0518-like"/>
</dbReference>
<dbReference type="PANTHER" id="PTHR43784:SF2">
    <property type="entry name" value="GDSL-LIKE LIPASE_ACYLHYDROLASE, PUTATIVE (AFU_ORTHOLOGUE AFUA_2G00820)-RELATED"/>
    <property type="match status" value="1"/>
</dbReference>
<dbReference type="CDD" id="cd01832">
    <property type="entry name" value="SGNH_hydrolase_like_1"/>
    <property type="match status" value="1"/>
</dbReference>
<dbReference type="Gene3D" id="3.40.50.1110">
    <property type="entry name" value="SGNH hydrolase"/>
    <property type="match status" value="1"/>
</dbReference>
<comment type="caution">
    <text evidence="3">The sequence shown here is derived from an EMBL/GenBank/DDBJ whole genome shotgun (WGS) entry which is preliminary data.</text>
</comment>
<keyword evidence="3" id="KW-0378">Hydrolase</keyword>
<dbReference type="InterPro" id="IPR036514">
    <property type="entry name" value="SGNH_hydro_sf"/>
</dbReference>
<feature type="compositionally biased region" description="Basic and acidic residues" evidence="1">
    <location>
        <begin position="266"/>
        <end position="279"/>
    </location>
</feature>
<dbReference type="OMA" id="HTTRYAN"/>
<dbReference type="SUPFAM" id="SSF52266">
    <property type="entry name" value="SGNH hydrolase"/>
    <property type="match status" value="1"/>
</dbReference>
<evidence type="ECO:0000313" key="3">
    <source>
        <dbReference type="EMBL" id="PMQ18623.1"/>
    </source>
</evidence>
<dbReference type="RefSeq" id="WP_013350381.1">
    <property type="nucleotide sequence ID" value="NZ_JBQDJG010000018.1"/>
</dbReference>
<dbReference type="PANTHER" id="PTHR43784">
    <property type="entry name" value="GDSL-LIKE LIPASE/ACYLHYDROLASE, PUTATIVE (AFU_ORTHOLOGUE AFUA_2G00820)-RELATED"/>
    <property type="match status" value="1"/>
</dbReference>
<evidence type="ECO:0000313" key="4">
    <source>
        <dbReference type="Proteomes" id="UP000235739"/>
    </source>
</evidence>
<reference evidence="3 4" key="1">
    <citation type="journal article" date="2017" name="Elife">
        <title>Extensive horizontal gene transfer in cheese-associated bacteria.</title>
        <authorList>
            <person name="Bonham K.S."/>
            <person name="Wolfe B.E."/>
            <person name="Dutton R.J."/>
        </authorList>
    </citation>
    <scope>NUCLEOTIDE SEQUENCE [LARGE SCALE GENOMIC DNA]</scope>
    <source>
        <strain evidence="3 4">JB182</strain>
    </source>
</reference>
<gene>
    <name evidence="3" type="ORF">CIK84_17610</name>
</gene>
<evidence type="ECO:0000256" key="1">
    <source>
        <dbReference type="SAM" id="MobiDB-lite"/>
    </source>
</evidence>
<dbReference type="InterPro" id="IPR013830">
    <property type="entry name" value="SGNH_hydro"/>
</dbReference>
<dbReference type="GeneID" id="303186630"/>
<dbReference type="Pfam" id="PF13472">
    <property type="entry name" value="Lipase_GDSL_2"/>
    <property type="match status" value="1"/>
</dbReference>
<dbReference type="GO" id="GO:0016787">
    <property type="term" value="F:hydrolase activity"/>
    <property type="evidence" value="ECO:0007669"/>
    <property type="project" value="UniProtKB-KW"/>
</dbReference>
<organism evidence="3 4">
    <name type="scientific">Glutamicibacter arilaitensis</name>
    <dbReference type="NCBI Taxonomy" id="256701"/>
    <lineage>
        <taxon>Bacteria</taxon>
        <taxon>Bacillati</taxon>
        <taxon>Actinomycetota</taxon>
        <taxon>Actinomycetes</taxon>
        <taxon>Micrococcales</taxon>
        <taxon>Micrococcaceae</taxon>
        <taxon>Glutamicibacter</taxon>
    </lineage>
</organism>
<dbReference type="AlphaFoldDB" id="A0A2N7RXL3"/>
<sequence>MGRLFMAIGDSFTEGVGDWEPRLPNGVRGWADRVAKQLSKADPEWQYVNLGIRSRRLKSVIEEQIPVALELKPEVITFYAGGNDILEFRKDMKQFLGQYEQAVDALVSTGAKVLLFTGFDIPVHPVLAPFKRRNWRFNECVRQLAELYPDSVVLVDYWNWEVYRDKRMWDIDKLHMNRAGHRYMAIRILEILGYPHQLVFDPFGAADRVGFWQATQRDLEWLRQWVLPMFGRRMRGITLGDELRPRWPEPMYPAKGMKKQFRKRPKSEEPRHLRNFEIR</sequence>
<dbReference type="EMBL" id="PNQX01000004">
    <property type="protein sequence ID" value="PMQ18623.1"/>
    <property type="molecule type" value="Genomic_DNA"/>
</dbReference>